<evidence type="ECO:0000313" key="3">
    <source>
        <dbReference type="Proteomes" id="UP000224854"/>
    </source>
</evidence>
<feature type="compositionally biased region" description="Polar residues" evidence="1">
    <location>
        <begin position="133"/>
        <end position="144"/>
    </location>
</feature>
<organism evidence="2 3">
    <name type="scientific">Ophiocordyceps australis</name>
    <dbReference type="NCBI Taxonomy" id="1399860"/>
    <lineage>
        <taxon>Eukaryota</taxon>
        <taxon>Fungi</taxon>
        <taxon>Dikarya</taxon>
        <taxon>Ascomycota</taxon>
        <taxon>Pezizomycotina</taxon>
        <taxon>Sordariomycetes</taxon>
        <taxon>Hypocreomycetidae</taxon>
        <taxon>Hypocreales</taxon>
        <taxon>Ophiocordycipitaceae</taxon>
        <taxon>Ophiocordyceps</taxon>
    </lineage>
</organism>
<dbReference type="EMBL" id="NJEU01001992">
    <property type="protein sequence ID" value="PHH58869.1"/>
    <property type="molecule type" value="Genomic_DNA"/>
</dbReference>
<keyword evidence="3" id="KW-1185">Reference proteome</keyword>
<name>A0A2C5X715_9HYPO</name>
<feature type="region of interest" description="Disordered" evidence="1">
    <location>
        <begin position="56"/>
        <end position="144"/>
    </location>
</feature>
<comment type="caution">
    <text evidence="2">The sequence shown here is derived from an EMBL/GenBank/DDBJ whole genome shotgun (WGS) entry which is preliminary data.</text>
</comment>
<protein>
    <submittedName>
        <fullName evidence="2">Uncharacterized protein</fullName>
    </submittedName>
</protein>
<gene>
    <name evidence="2" type="ORF">CDD82_2626</name>
</gene>
<sequence>MARKAGTRQPAVRPAMDAFVRASKSNAKANAKAIACEGIEKDSIASADIVCRKRKASATCSSGQGKGSLASIFAAGDDAADEDTSRAKRTRRRSGPEVQCEQKPSELLVRPSAPAAKGKRVAKAKESRAHGLSKQTPISKTRQHSRLVQTKLQVVVEPSKRRNKAHQRELHGSARRALWPSRTCRHASLGHGRVAVMGEATGHGR</sequence>
<dbReference type="AlphaFoldDB" id="A0A2C5X715"/>
<dbReference type="Proteomes" id="UP000224854">
    <property type="component" value="Unassembled WGS sequence"/>
</dbReference>
<evidence type="ECO:0000313" key="2">
    <source>
        <dbReference type="EMBL" id="PHH58869.1"/>
    </source>
</evidence>
<evidence type="ECO:0000256" key="1">
    <source>
        <dbReference type="SAM" id="MobiDB-lite"/>
    </source>
</evidence>
<proteinExistence type="predicted"/>
<reference evidence="2 3" key="1">
    <citation type="submission" date="2017-06" db="EMBL/GenBank/DDBJ databases">
        <title>Ant-infecting Ophiocordyceps genomes reveal a high diversity of potential behavioral manipulation genes and a possible major role for enterotoxins.</title>
        <authorList>
            <person name="De Bekker C."/>
            <person name="Evans H.C."/>
            <person name="Brachmann A."/>
            <person name="Hughes D.P."/>
        </authorList>
    </citation>
    <scope>NUCLEOTIDE SEQUENCE [LARGE SCALE GENOMIC DNA]</scope>
    <source>
        <strain evidence="2 3">1348a</strain>
    </source>
</reference>
<accession>A0A2C5X715</accession>